<keyword evidence="2" id="KW-1185">Reference proteome</keyword>
<dbReference type="RefSeq" id="WP_379834240.1">
    <property type="nucleotide sequence ID" value="NZ_JBHRYQ010000001.1"/>
</dbReference>
<evidence type="ECO:0000313" key="1">
    <source>
        <dbReference type="EMBL" id="MFC3809333.1"/>
    </source>
</evidence>
<reference evidence="2" key="1">
    <citation type="journal article" date="2019" name="Int. J. Syst. Evol. Microbiol.">
        <title>The Global Catalogue of Microorganisms (GCM) 10K type strain sequencing project: providing services to taxonomists for standard genome sequencing and annotation.</title>
        <authorList>
            <consortium name="The Broad Institute Genomics Platform"/>
            <consortium name="The Broad Institute Genome Sequencing Center for Infectious Disease"/>
            <person name="Wu L."/>
            <person name="Ma J."/>
        </authorList>
    </citation>
    <scope>NUCLEOTIDE SEQUENCE [LARGE SCALE GENOMIC DNA]</scope>
    <source>
        <strain evidence="2">CECT 7956</strain>
    </source>
</reference>
<accession>A0ABV7YT06</accession>
<gene>
    <name evidence="1" type="ORF">ACFOOI_01585</name>
</gene>
<dbReference type="EMBL" id="JBHRYQ010000001">
    <property type="protein sequence ID" value="MFC3809333.1"/>
    <property type="molecule type" value="Genomic_DNA"/>
</dbReference>
<comment type="caution">
    <text evidence="1">The sequence shown here is derived from an EMBL/GenBank/DDBJ whole genome shotgun (WGS) entry which is preliminary data.</text>
</comment>
<protein>
    <recommendedName>
        <fullName evidence="3">SRPBCC family protein</fullName>
    </recommendedName>
</protein>
<dbReference type="Proteomes" id="UP001595616">
    <property type="component" value="Unassembled WGS sequence"/>
</dbReference>
<evidence type="ECO:0000313" key="2">
    <source>
        <dbReference type="Proteomes" id="UP001595616"/>
    </source>
</evidence>
<name>A0ABV7YT06_9BACT</name>
<organism evidence="1 2">
    <name type="scientific">Lacihabitans lacunae</name>
    <dbReference type="NCBI Taxonomy" id="1028214"/>
    <lineage>
        <taxon>Bacteria</taxon>
        <taxon>Pseudomonadati</taxon>
        <taxon>Bacteroidota</taxon>
        <taxon>Cytophagia</taxon>
        <taxon>Cytophagales</taxon>
        <taxon>Leadbetterellaceae</taxon>
        <taxon>Lacihabitans</taxon>
    </lineage>
</organism>
<proteinExistence type="predicted"/>
<evidence type="ECO:0008006" key="3">
    <source>
        <dbReference type="Google" id="ProtNLM"/>
    </source>
</evidence>
<sequence length="142" mass="17102">MQFKKKYKLKNNINDLKDIFGNLKTYGKYHPLIKNVILVNSKNSSKTEYIVKEQPFNWIPIRMKYLTVVRQKNNKIEYQIKKIPLTKVSFEYDFLHIGEMECEVEFKLSLKSKLLGKRIFLKKMIQAQDELMNNILEEDLYF</sequence>